<dbReference type="Pfam" id="PF09611">
    <property type="entry name" value="Cas_Csy1"/>
    <property type="match status" value="1"/>
</dbReference>
<dbReference type="Proteomes" id="UP001156870">
    <property type="component" value="Unassembled WGS sequence"/>
</dbReference>
<organism evidence="1 2">
    <name type="scientific">Marinibactrum halimedae</name>
    <dbReference type="NCBI Taxonomy" id="1444977"/>
    <lineage>
        <taxon>Bacteria</taxon>
        <taxon>Pseudomonadati</taxon>
        <taxon>Pseudomonadota</taxon>
        <taxon>Gammaproteobacteria</taxon>
        <taxon>Cellvibrionales</taxon>
        <taxon>Cellvibrionaceae</taxon>
        <taxon>Marinibactrum</taxon>
    </lineage>
</organism>
<dbReference type="NCBIfam" id="TIGR02564">
    <property type="entry name" value="cas_Csy1"/>
    <property type="match status" value="1"/>
</dbReference>
<evidence type="ECO:0000313" key="2">
    <source>
        <dbReference type="Proteomes" id="UP001156870"/>
    </source>
</evidence>
<name>A0AA37TCQ3_9GAMM</name>
<dbReference type="AlphaFoldDB" id="A0AA37TCQ3"/>
<reference evidence="1 2" key="1">
    <citation type="journal article" date="2014" name="Int. J. Syst. Evol. Microbiol.">
        <title>Complete genome sequence of Corynebacterium casei LMG S-19264T (=DSM 44701T), isolated from a smear-ripened cheese.</title>
        <authorList>
            <consortium name="US DOE Joint Genome Institute (JGI-PGF)"/>
            <person name="Walter F."/>
            <person name="Albersmeier A."/>
            <person name="Kalinowski J."/>
            <person name="Ruckert C."/>
        </authorList>
    </citation>
    <scope>NUCLEOTIDE SEQUENCE [LARGE SCALE GENOMIC DNA]</scope>
    <source>
        <strain evidence="1 2">NBRC 110095</strain>
    </source>
</reference>
<accession>A0AA37TCQ3</accession>
<protein>
    <submittedName>
        <fullName evidence="1">Type I-F CRISPR-associated protein Csy1</fullName>
    </submittedName>
</protein>
<gene>
    <name evidence="1" type="ORF">GCM10007877_36750</name>
</gene>
<evidence type="ECO:0000313" key="1">
    <source>
        <dbReference type="EMBL" id="GLS27956.1"/>
    </source>
</evidence>
<proteinExistence type="predicted"/>
<dbReference type="InterPro" id="IPR013397">
    <property type="entry name" value="CRISPR-assoc_prot_Csy1"/>
</dbReference>
<sequence length="454" mass="51878">MGCDLEEKILLLQKSVIEYIEKRKLDKLEKLEKESTKAIKNAAPEMLASVEAEAQEKRHALEAAFQPAVWLGDAAERAKQLNVVTHGIKYLHSDAKGSSWFSPGSEDNTRYVSTASIPQPELDIVGNAAALDVGKLLQLTVENLSVMDVIREKQAVLFDGIAESEAQAHEWIEKFGAVISATNPSTHKLAKQVYWPIDEGYHLLCPLYATSLTHAIYEKIQSSRFSETSKERRKARKKNQYAEGDDHNYVNVAVQTFGGTKPQNISQLNSSRGGKSYLFSCAPPQWETQNQPPYRVRSVFNGPLYPILSGPIYGLRKFLEANFDARSTYPIRQECARRIIHIIDLVIGYTQELKQFSPGWSAHPDCRLLRHQRLWLDQRRYLSDEKFAHEFDQKTWQAKVAEDFSRFLNKQLEKGKKLAMSDVEFVQWKVLSEQEFRLITDDIKETPMWNRGNS</sequence>
<dbReference type="EMBL" id="BSPD01000094">
    <property type="protein sequence ID" value="GLS27956.1"/>
    <property type="molecule type" value="Genomic_DNA"/>
</dbReference>
<comment type="caution">
    <text evidence="1">The sequence shown here is derived from an EMBL/GenBank/DDBJ whole genome shotgun (WGS) entry which is preliminary data.</text>
</comment>
<keyword evidence="2" id="KW-1185">Reference proteome</keyword>